<dbReference type="GO" id="GO:0043580">
    <property type="term" value="P:periplasmic space organization"/>
    <property type="evidence" value="ECO:0007669"/>
    <property type="project" value="UniProtKB-UniRule"/>
</dbReference>
<gene>
    <name evidence="7" type="primary">lpp</name>
    <name evidence="11" type="ORF">SAMN02910344_02366</name>
</gene>
<organism evidence="11 12">
    <name type="scientific">Ruminobacter amylophilus</name>
    <dbReference type="NCBI Taxonomy" id="867"/>
    <lineage>
        <taxon>Bacteria</taxon>
        <taxon>Pseudomonadati</taxon>
        <taxon>Pseudomonadota</taxon>
        <taxon>Gammaproteobacteria</taxon>
        <taxon>Aeromonadales</taxon>
        <taxon>Succinivibrionaceae</taxon>
        <taxon>Ruminobacter</taxon>
    </lineage>
</organism>
<keyword evidence="5 7" id="KW-0998">Cell outer membrane</keyword>
<dbReference type="InterPro" id="IPR016367">
    <property type="entry name" value="MOM_Lpp"/>
</dbReference>
<keyword evidence="3 7" id="KW-0472">Membrane</keyword>
<comment type="similarity">
    <text evidence="7">Belongs to the Lpp family.</text>
</comment>
<evidence type="ECO:0000256" key="1">
    <source>
        <dbReference type="ARBA" id="ARBA00022729"/>
    </source>
</evidence>
<dbReference type="Pfam" id="PF04728">
    <property type="entry name" value="LPP"/>
    <property type="match status" value="1"/>
</dbReference>
<keyword evidence="2 7" id="KW-0572">Peptidoglycan-anchor</keyword>
<dbReference type="InterPro" id="IPR006817">
    <property type="entry name" value="Lipoprotein_leucine-zipper_dom"/>
</dbReference>
<feature type="coiled-coil region" evidence="7">
    <location>
        <begin position="23"/>
        <end position="78"/>
    </location>
</feature>
<keyword evidence="12" id="KW-1185">Reference proteome</keyword>
<dbReference type="NCBIfam" id="NF040598">
    <property type="entry name" value="Ala_zip_lipo"/>
    <property type="match status" value="1"/>
</dbReference>
<dbReference type="OrthoDB" id="5593828at2"/>
<comment type="function">
    <text evidence="7">A highly abundant outer membrane lipoprotein that controls the distance between the inner and outer membranes. The only protein known to be covalently linked to the peptidoglycan network (PGN). Also non-covalently binds the PGN. The link between the cell outer membrane and PGN contributes to maintenance of the structural and functional integrity of the cell envelope, and maintains the correct distance between the PGN and the outer membrane.</text>
</comment>
<comment type="caution">
    <text evidence="7">Lacks conserved residue(s) required for the propagation of feature annotation.</text>
</comment>
<evidence type="ECO:0000256" key="7">
    <source>
        <dbReference type="HAMAP-Rule" id="MF_00843"/>
    </source>
</evidence>
<dbReference type="GO" id="GO:0008289">
    <property type="term" value="F:lipid binding"/>
    <property type="evidence" value="ECO:0007669"/>
    <property type="project" value="UniProtKB-UniRule"/>
</dbReference>
<feature type="lipid moiety-binding region" description="S-diacylglycerol cysteine" evidence="7 9">
    <location>
        <position position="20"/>
    </location>
</feature>
<keyword evidence="7" id="KW-0134">Cell wall</keyword>
<name>A0A662ZKG9_9GAMM</name>
<keyword evidence="7" id="KW-0677">Repeat</keyword>
<comment type="subcellular location">
    <subcellularLocation>
        <location evidence="7">Cell outer membrane</location>
        <topology evidence="7">Lipid-anchor</topology>
        <orientation evidence="7">Periplasmic side</orientation>
    </subcellularLocation>
    <subcellularLocation>
        <location evidence="7">Secreted</location>
        <location evidence="7">Cell wall</location>
        <topology evidence="7">Peptidoglycan-anchor</topology>
    </subcellularLocation>
    <text evidence="7">Attached via its lipidated N-terminus to the inner leaflet of the outer membrane. Attached to the peptidoglycan network (PGN) via its C-terminus.</text>
</comment>
<keyword evidence="7" id="KW-0964">Secreted</keyword>
<feature type="lipid moiety-binding region" description="N-palmitoyl cysteine" evidence="7 9">
    <location>
        <position position="20"/>
    </location>
</feature>
<evidence type="ECO:0000256" key="9">
    <source>
        <dbReference type="PIRSR" id="PIRSR002855-2"/>
    </source>
</evidence>
<feature type="domain" description="Lipoprotein leucine-zipper" evidence="10">
    <location>
        <begin position="29"/>
        <end position="81"/>
    </location>
</feature>
<dbReference type="PROSITE" id="PS51257">
    <property type="entry name" value="PROKAR_LIPOPROTEIN"/>
    <property type="match status" value="1"/>
</dbReference>
<dbReference type="GO" id="GO:0042834">
    <property type="term" value="F:peptidoglycan binding"/>
    <property type="evidence" value="ECO:0007669"/>
    <property type="project" value="UniProtKB-UniRule"/>
</dbReference>
<dbReference type="Gene3D" id="1.20.5.190">
    <property type="match status" value="1"/>
</dbReference>
<dbReference type="PANTHER" id="PTHR38763:SF1">
    <property type="entry name" value="MAJOR OUTER MEMBRANE LIPOPROTEIN LPP"/>
    <property type="match status" value="1"/>
</dbReference>
<keyword evidence="7" id="KW-0175">Coiled coil</keyword>
<keyword evidence="1" id="KW-0732">Signal</keyword>
<protein>
    <recommendedName>
        <fullName evidence="7">Major outer membrane lipoprotein Lpp</fullName>
    </recommendedName>
</protein>
<evidence type="ECO:0000256" key="3">
    <source>
        <dbReference type="ARBA" id="ARBA00023136"/>
    </source>
</evidence>
<dbReference type="PANTHER" id="PTHR38763">
    <property type="entry name" value="MAJOR OUTER MEMBRANE PROLIPOPROTEIN LPP"/>
    <property type="match status" value="1"/>
</dbReference>
<evidence type="ECO:0000259" key="10">
    <source>
        <dbReference type="Pfam" id="PF04728"/>
    </source>
</evidence>
<dbReference type="AlphaFoldDB" id="A0A662ZKG9"/>
<dbReference type="SUPFAM" id="SSF58042">
    <property type="entry name" value="Outer membrane lipoprotein"/>
    <property type="match status" value="1"/>
</dbReference>
<evidence type="ECO:0000256" key="4">
    <source>
        <dbReference type="ARBA" id="ARBA00023139"/>
    </source>
</evidence>
<proteinExistence type="inferred from homology"/>
<evidence type="ECO:0000256" key="6">
    <source>
        <dbReference type="ARBA" id="ARBA00023288"/>
    </source>
</evidence>
<dbReference type="RefSeq" id="WP_093143973.1">
    <property type="nucleotide sequence ID" value="NZ_FOXF01000109.1"/>
</dbReference>
<feature type="modified residue" description="N6-murein peptidoglycan lysine" evidence="7 8">
    <location>
        <position position="81"/>
    </location>
</feature>
<feature type="repeat" evidence="7">
    <location>
        <begin position="34"/>
        <end position="44"/>
    </location>
</feature>
<keyword evidence="4 7" id="KW-0564">Palmitate</keyword>
<sequence>MNKLQVVLGTVALGAALVGCSDTSALNQKVDALSNKVEALSNDVEALKSSQAQTASKAQAAYDEAVRANERLDNLSNKYKK</sequence>
<evidence type="ECO:0000313" key="11">
    <source>
        <dbReference type="EMBL" id="SFP82516.1"/>
    </source>
</evidence>
<dbReference type="Proteomes" id="UP000243745">
    <property type="component" value="Unassembled WGS sequence"/>
</dbReference>
<dbReference type="EMBL" id="FOXF01000109">
    <property type="protein sequence ID" value="SFP82516.1"/>
    <property type="molecule type" value="Genomic_DNA"/>
</dbReference>
<evidence type="ECO:0000256" key="8">
    <source>
        <dbReference type="PIRSR" id="PIRSR002855-1"/>
    </source>
</evidence>
<dbReference type="GO" id="GO:0030258">
    <property type="term" value="P:lipid modification"/>
    <property type="evidence" value="ECO:0007669"/>
    <property type="project" value="UniProtKB-UniRule"/>
</dbReference>
<evidence type="ECO:0000313" key="12">
    <source>
        <dbReference type="Proteomes" id="UP000243745"/>
    </source>
</evidence>
<dbReference type="GO" id="GO:0009279">
    <property type="term" value="C:cell outer membrane"/>
    <property type="evidence" value="ECO:0007669"/>
    <property type="project" value="UniProtKB-SubCell"/>
</dbReference>
<dbReference type="HAMAP" id="MF_00843">
    <property type="entry name" value="Lpp"/>
    <property type="match status" value="1"/>
</dbReference>
<evidence type="ECO:0000256" key="5">
    <source>
        <dbReference type="ARBA" id="ARBA00023237"/>
    </source>
</evidence>
<dbReference type="PIRSF" id="PIRSF002855">
    <property type="entry name" value="Murein-lipoprotein"/>
    <property type="match status" value="1"/>
</dbReference>
<accession>A0A662ZKG9</accession>
<keyword evidence="6 7" id="KW-0449">Lipoprotein</keyword>
<evidence type="ECO:0000256" key="2">
    <source>
        <dbReference type="ARBA" id="ARBA00023088"/>
    </source>
</evidence>
<reference evidence="11 12" key="1">
    <citation type="submission" date="2016-10" db="EMBL/GenBank/DDBJ databases">
        <authorList>
            <person name="Varghese N."/>
            <person name="Submissions S."/>
        </authorList>
    </citation>
    <scope>NUCLEOTIDE SEQUENCE [LARGE SCALE GENOMIC DNA]</scope>
    <source>
        <strain evidence="11 12">DSM 1361</strain>
    </source>
</reference>
<comment type="subunit">
    <text evidence="7">Homotrimer.</text>
</comment>